<comment type="caution">
    <text evidence="1">The sequence shown here is derived from an EMBL/GenBank/DDBJ whole genome shotgun (WGS) entry which is preliminary data.</text>
</comment>
<reference evidence="1 2" key="1">
    <citation type="journal article" date="2015" name="Nature">
        <title>rRNA introns, odd ribosomes, and small enigmatic genomes across a large radiation of phyla.</title>
        <authorList>
            <person name="Brown C.T."/>
            <person name="Hug L.A."/>
            <person name="Thomas B.C."/>
            <person name="Sharon I."/>
            <person name="Castelle C.J."/>
            <person name="Singh A."/>
            <person name="Wilkins M.J."/>
            <person name="Williams K.H."/>
            <person name="Banfield J.F."/>
        </authorList>
    </citation>
    <scope>NUCLEOTIDE SEQUENCE [LARGE SCALE GENOMIC DNA]</scope>
</reference>
<evidence type="ECO:0000313" key="2">
    <source>
        <dbReference type="Proteomes" id="UP000034050"/>
    </source>
</evidence>
<organism evidence="1 2">
    <name type="scientific">Candidatus Gottesmanbacteria bacterium GW2011_GWB1_43_11</name>
    <dbReference type="NCBI Taxonomy" id="1618446"/>
    <lineage>
        <taxon>Bacteria</taxon>
        <taxon>Candidatus Gottesmaniibacteriota</taxon>
    </lineage>
</organism>
<protein>
    <submittedName>
        <fullName evidence="1">Uncharacterized protein</fullName>
    </submittedName>
</protein>
<dbReference type="EMBL" id="LCFD01000017">
    <property type="protein sequence ID" value="KKS85498.1"/>
    <property type="molecule type" value="Genomic_DNA"/>
</dbReference>
<dbReference type="Proteomes" id="UP000034050">
    <property type="component" value="Unassembled WGS sequence"/>
</dbReference>
<dbReference type="AlphaFoldDB" id="A0A0G1FF61"/>
<proteinExistence type="predicted"/>
<name>A0A0G1FF61_9BACT</name>
<gene>
    <name evidence="1" type="ORF">UV61_C0017G0009</name>
</gene>
<accession>A0A0G1FF61</accession>
<evidence type="ECO:0000313" key="1">
    <source>
        <dbReference type="EMBL" id="KKS85498.1"/>
    </source>
</evidence>
<sequence>MTIKAKSITAGKTAKLDGERVDFPFSLDDGQPHTLVVFNIQTDKEVGEPTEITGFRQGKGGLVGNVYIGEHGHPRMHRLKGIEFEGW</sequence>